<dbReference type="Proteomes" id="UP000095285">
    <property type="component" value="Unassembled WGS sequence"/>
</dbReference>
<dbReference type="WBParaSite" id="EN70_11113">
    <property type="protein sequence ID" value="EN70_11113"/>
    <property type="gene ID" value="EN70_11113"/>
</dbReference>
<protein>
    <submittedName>
        <fullName evidence="2">Uncharacterized protein</fullName>
    </submittedName>
</protein>
<name>A0A1I7V8S2_LOALO</name>
<reference evidence="2" key="2">
    <citation type="submission" date="2016-11" db="UniProtKB">
        <authorList>
            <consortium name="WormBaseParasite"/>
        </authorList>
    </citation>
    <scope>IDENTIFICATION</scope>
</reference>
<evidence type="ECO:0000313" key="2">
    <source>
        <dbReference type="WBParaSite" id="EN70_11113"/>
    </source>
</evidence>
<organism evidence="1 2">
    <name type="scientific">Loa loa</name>
    <name type="common">Eye worm</name>
    <name type="synonym">Filaria loa</name>
    <dbReference type="NCBI Taxonomy" id="7209"/>
    <lineage>
        <taxon>Eukaryota</taxon>
        <taxon>Metazoa</taxon>
        <taxon>Ecdysozoa</taxon>
        <taxon>Nematoda</taxon>
        <taxon>Chromadorea</taxon>
        <taxon>Rhabditida</taxon>
        <taxon>Spirurina</taxon>
        <taxon>Spiruromorpha</taxon>
        <taxon>Filarioidea</taxon>
        <taxon>Onchocercidae</taxon>
        <taxon>Loa</taxon>
    </lineage>
</organism>
<sequence length="70" mass="7937">MAIMNEINLVLRHCSWCDVSFINNGEIKQSNMTITACNNSSRTIDQSNTSLNDLSPSDDLYHDDIIEARF</sequence>
<evidence type="ECO:0000313" key="1">
    <source>
        <dbReference type="Proteomes" id="UP000095285"/>
    </source>
</evidence>
<reference evidence="1" key="1">
    <citation type="submission" date="2012-04" db="EMBL/GenBank/DDBJ databases">
        <title>The Genome Sequence of Loa loa.</title>
        <authorList>
            <consortium name="The Broad Institute Genome Sequencing Platform"/>
            <consortium name="Broad Institute Genome Sequencing Center for Infectious Disease"/>
            <person name="Nutman T.B."/>
            <person name="Fink D.L."/>
            <person name="Russ C."/>
            <person name="Young S."/>
            <person name="Zeng Q."/>
            <person name="Gargeya S."/>
            <person name="Alvarado L."/>
            <person name="Berlin A."/>
            <person name="Chapman S.B."/>
            <person name="Chen Z."/>
            <person name="Freedman E."/>
            <person name="Gellesch M."/>
            <person name="Goldberg J."/>
            <person name="Griggs A."/>
            <person name="Gujja S."/>
            <person name="Heilman E.R."/>
            <person name="Heiman D."/>
            <person name="Howarth C."/>
            <person name="Mehta T."/>
            <person name="Neiman D."/>
            <person name="Pearson M."/>
            <person name="Roberts A."/>
            <person name="Saif S."/>
            <person name="Shea T."/>
            <person name="Shenoy N."/>
            <person name="Sisk P."/>
            <person name="Stolte C."/>
            <person name="Sykes S."/>
            <person name="White J."/>
            <person name="Yandava C."/>
            <person name="Haas B."/>
            <person name="Henn M.R."/>
            <person name="Nusbaum C."/>
            <person name="Birren B."/>
        </authorList>
    </citation>
    <scope>NUCLEOTIDE SEQUENCE [LARGE SCALE GENOMIC DNA]</scope>
</reference>
<accession>A0A1I7V8S2</accession>
<keyword evidence="1" id="KW-1185">Reference proteome</keyword>
<dbReference type="AlphaFoldDB" id="A0A1I7V8S2"/>
<proteinExistence type="predicted"/>